<evidence type="ECO:0000313" key="3">
    <source>
        <dbReference type="Proteomes" id="UP000563906"/>
    </source>
</evidence>
<dbReference type="PANTHER" id="PTHR10824">
    <property type="entry name" value="ACYL-COENZYME A THIOESTERASE-RELATED"/>
    <property type="match status" value="1"/>
</dbReference>
<dbReference type="InterPro" id="IPR029058">
    <property type="entry name" value="AB_hydrolase_fold"/>
</dbReference>
<dbReference type="GO" id="GO:0006631">
    <property type="term" value="P:fatty acid metabolic process"/>
    <property type="evidence" value="ECO:0007669"/>
    <property type="project" value="TreeGrafter"/>
</dbReference>
<organism evidence="2 3">
    <name type="scientific">Tenacibaculum pelagium</name>
    <dbReference type="NCBI Taxonomy" id="2759527"/>
    <lineage>
        <taxon>Bacteria</taxon>
        <taxon>Pseudomonadati</taxon>
        <taxon>Bacteroidota</taxon>
        <taxon>Flavobacteriia</taxon>
        <taxon>Flavobacteriales</taxon>
        <taxon>Flavobacteriaceae</taxon>
        <taxon>Tenacibaculum</taxon>
    </lineage>
</organism>
<dbReference type="RefSeq" id="WP_182125846.1">
    <property type="nucleotide sequence ID" value="NZ_JACGLS010000008.1"/>
</dbReference>
<accession>A0A839AS91</accession>
<evidence type="ECO:0000259" key="1">
    <source>
        <dbReference type="Pfam" id="PF08840"/>
    </source>
</evidence>
<reference evidence="2 3" key="1">
    <citation type="submission" date="2020-07" db="EMBL/GenBank/DDBJ databases">
        <title>Bacterium isolated from marine sediment.</title>
        <authorList>
            <person name="Shang D."/>
            <person name="Du Z.-J."/>
        </authorList>
    </citation>
    <scope>NUCLEOTIDE SEQUENCE [LARGE SCALE GENOMIC DNA]</scope>
    <source>
        <strain evidence="2 3">S7007</strain>
    </source>
</reference>
<dbReference type="AlphaFoldDB" id="A0A839AS91"/>
<dbReference type="EMBL" id="JACGLS010000008">
    <property type="protein sequence ID" value="MBA6157346.1"/>
    <property type="molecule type" value="Genomic_DNA"/>
</dbReference>
<dbReference type="Gene3D" id="3.40.50.1820">
    <property type="entry name" value="alpha/beta hydrolase"/>
    <property type="match status" value="1"/>
</dbReference>
<name>A0A839AS91_9FLAO</name>
<dbReference type="InterPro" id="IPR014940">
    <property type="entry name" value="BAAT_C"/>
</dbReference>
<dbReference type="Pfam" id="PF08840">
    <property type="entry name" value="BAAT_C"/>
    <property type="match status" value="1"/>
</dbReference>
<dbReference type="GO" id="GO:0006637">
    <property type="term" value="P:acyl-CoA metabolic process"/>
    <property type="evidence" value="ECO:0007669"/>
    <property type="project" value="TreeGrafter"/>
</dbReference>
<gene>
    <name evidence="2" type="ORF">H3Z83_12585</name>
</gene>
<comment type="caution">
    <text evidence="2">The sequence shown here is derived from an EMBL/GenBank/DDBJ whole genome shotgun (WGS) entry which is preliminary data.</text>
</comment>
<proteinExistence type="predicted"/>
<keyword evidence="2" id="KW-0378">Hydrolase</keyword>
<evidence type="ECO:0000313" key="2">
    <source>
        <dbReference type="EMBL" id="MBA6157346.1"/>
    </source>
</evidence>
<dbReference type="GO" id="GO:0047617">
    <property type="term" value="F:fatty acyl-CoA hydrolase activity"/>
    <property type="evidence" value="ECO:0007669"/>
    <property type="project" value="TreeGrafter"/>
</dbReference>
<protein>
    <submittedName>
        <fullName evidence="2">Alpha/beta hydrolase</fullName>
    </submittedName>
</protein>
<dbReference type="SUPFAM" id="SSF53474">
    <property type="entry name" value="alpha/beta-Hydrolases"/>
    <property type="match status" value="1"/>
</dbReference>
<dbReference type="PANTHER" id="PTHR10824:SF4">
    <property type="entry name" value="ACYL-COENZYME A THIOESTERASE 1-LIKE"/>
    <property type="match status" value="1"/>
</dbReference>
<dbReference type="Proteomes" id="UP000563906">
    <property type="component" value="Unassembled WGS sequence"/>
</dbReference>
<sequence length="279" mass="31313">MRTFFITFIFILSFKITAQEVLKTKNTEAILYVGSSNNNSKPLIVGLGGSEGGNAWASNYWEKTRNKFLEKGYAFLAIGYFGSKNTPKLLEKIEIEDIYNSIIEATKNKNIDRKRVAIIGGSRGADLALLVGSYFKDINCIIGLVPSHAVFPGNTNHFSTSSWTFKNKELPFIPVNNAAIPFLKKRDLRGTFSAMLKDTVAEKKALINVEKIKGSILLISATEDEVAPTTTMANKIIKRLKENNFKYYYNHVPIKGSHSEPLKHFDLVFDFLDKNFPAK</sequence>
<feature type="domain" description="BAAT/Acyl-CoA thioester hydrolase C-terminal" evidence="1">
    <location>
        <begin position="109"/>
        <end position="252"/>
    </location>
</feature>
<keyword evidence="3" id="KW-1185">Reference proteome</keyword>